<reference evidence="14" key="1">
    <citation type="submission" date="2025-05" db="UniProtKB">
        <authorList>
            <consortium name="RefSeq"/>
        </authorList>
    </citation>
    <scope>NUCLEOTIDE SEQUENCE [LARGE SCALE GENOMIC DNA]</scope>
</reference>
<evidence type="ECO:0000256" key="8">
    <source>
        <dbReference type="ARBA" id="ARBA00023065"/>
    </source>
</evidence>
<dbReference type="RefSeq" id="XP_049315116.1">
    <property type="nucleotide sequence ID" value="XM_049459159.1"/>
</dbReference>
<dbReference type="InterPro" id="IPR001873">
    <property type="entry name" value="ENaC"/>
</dbReference>
<evidence type="ECO:0000256" key="11">
    <source>
        <dbReference type="ARBA" id="ARBA00023303"/>
    </source>
</evidence>
<evidence type="ECO:0000256" key="3">
    <source>
        <dbReference type="ARBA" id="ARBA00022448"/>
    </source>
</evidence>
<evidence type="ECO:0000256" key="12">
    <source>
        <dbReference type="RuleBase" id="RU000679"/>
    </source>
</evidence>
<dbReference type="PANTHER" id="PTHR11690:SF288">
    <property type="entry name" value="AMILORIDE-SENSITIVE NA+ CHANNEL-RELATED"/>
    <property type="match status" value="1"/>
</dbReference>
<dbReference type="Pfam" id="PF00858">
    <property type="entry name" value="ASC"/>
    <property type="match status" value="1"/>
</dbReference>
<gene>
    <name evidence="15" type="primary">LOC105232467</name>
</gene>
<organism evidence="14 15">
    <name type="scientific">Bactrocera dorsalis</name>
    <name type="common">Oriental fruit fly</name>
    <name type="synonym">Dacus dorsalis</name>
    <dbReference type="NCBI Taxonomy" id="27457"/>
    <lineage>
        <taxon>Eukaryota</taxon>
        <taxon>Metazoa</taxon>
        <taxon>Ecdysozoa</taxon>
        <taxon>Arthropoda</taxon>
        <taxon>Hexapoda</taxon>
        <taxon>Insecta</taxon>
        <taxon>Pterygota</taxon>
        <taxon>Neoptera</taxon>
        <taxon>Endopterygota</taxon>
        <taxon>Diptera</taxon>
        <taxon>Brachycera</taxon>
        <taxon>Muscomorpha</taxon>
        <taxon>Tephritoidea</taxon>
        <taxon>Tephritidae</taxon>
        <taxon>Bactrocera</taxon>
        <taxon>Bactrocera</taxon>
    </lineage>
</organism>
<dbReference type="PANTHER" id="PTHR11690">
    <property type="entry name" value="AMILORIDE-SENSITIVE SODIUM CHANNEL-RELATED"/>
    <property type="match status" value="1"/>
</dbReference>
<dbReference type="Gene3D" id="1.10.287.770">
    <property type="entry name" value="YojJ-like"/>
    <property type="match status" value="1"/>
</dbReference>
<evidence type="ECO:0000256" key="5">
    <source>
        <dbReference type="ARBA" id="ARBA00022692"/>
    </source>
</evidence>
<reference evidence="15" key="2">
    <citation type="submission" date="2025-08" db="UniProtKB">
        <authorList>
            <consortium name="RefSeq"/>
        </authorList>
    </citation>
    <scope>IDENTIFICATION</scope>
    <source>
        <tissue evidence="15">Adult</tissue>
    </source>
</reference>
<dbReference type="Gene3D" id="2.60.470.10">
    <property type="entry name" value="Acid-sensing ion channels like domains"/>
    <property type="match status" value="1"/>
</dbReference>
<accession>A0ABM3K0U8</accession>
<keyword evidence="14" id="KW-1185">Reference proteome</keyword>
<sequence>MEENTKHFLASLVSFSSGLLSVDIRPPINHGTMVYPARFQAPQANALQLSYSPGHTPLPQKPRMIIQLPSLKSIRRTAGEISASAWELAFRFGQNTTIHGVNRLFSRRAGKYERCIWFLTVMLALFGAIYVSNLLSERFREGRLETVVDSTRYPIYHVSFPVVSICNMNQLNWQRLEEAKRRYLEPDVTPESQELFERVLGSFDNIKFAGFESFMKFKNISLDALNYVNFTQVMIFMTWRCEEFLSHCVWNHFPMNCCDIFSLRRSKNGLCWAFNSLETDEGRQKQKVDKLWPWHTGAASPGSGLIVRALINPKKHYPSSTNEKGVNVMISEPNVWHKDPINILENMHALVEVEPEMYFHDNSTRRLSTKSRECIFNDETKSKYFRTLHGYVYMIENCQSECHQQYLVKFCNCTLDLLFPPGPYASCQAKDLLCLAQNNDRFVYSRPEEEELYVRNYHESMVCECYRNCHSLSYMTDERSTSISEETRGNHSIVVLDVHFRFHTIMVFRTGLVFGWVDLIVAFGGLAGLFLGCSLISTMELAYFLLVDLPTFVLQKYRNDKGKIQIQQRVGVGSLQRLYKNKNSNLKPQFNMKGQLIQPQSYERLYNNIKISRRPPLITDWQAPQIAKIHHWSSLNNK</sequence>
<evidence type="ECO:0000256" key="10">
    <source>
        <dbReference type="ARBA" id="ARBA00023201"/>
    </source>
</evidence>
<evidence type="ECO:0000256" key="1">
    <source>
        <dbReference type="ARBA" id="ARBA00004141"/>
    </source>
</evidence>
<dbReference type="PRINTS" id="PR01078">
    <property type="entry name" value="AMINACHANNEL"/>
</dbReference>
<keyword evidence="10 12" id="KW-0739">Sodium transport</keyword>
<keyword evidence="3 12" id="KW-0813">Transport</keyword>
<keyword evidence="7" id="KW-0915">Sodium</keyword>
<keyword evidence="4 12" id="KW-0894">Sodium channel</keyword>
<dbReference type="Proteomes" id="UP001652620">
    <property type="component" value="Chromosome 1"/>
</dbReference>
<evidence type="ECO:0000256" key="6">
    <source>
        <dbReference type="ARBA" id="ARBA00022989"/>
    </source>
</evidence>
<keyword evidence="6 13" id="KW-1133">Transmembrane helix</keyword>
<feature type="transmembrane region" description="Helical" evidence="13">
    <location>
        <begin position="115"/>
        <end position="135"/>
    </location>
</feature>
<evidence type="ECO:0000256" key="2">
    <source>
        <dbReference type="ARBA" id="ARBA00007193"/>
    </source>
</evidence>
<evidence type="ECO:0000313" key="14">
    <source>
        <dbReference type="Proteomes" id="UP001652620"/>
    </source>
</evidence>
<proteinExistence type="inferred from homology"/>
<comment type="subcellular location">
    <subcellularLocation>
        <location evidence="1">Membrane</location>
        <topology evidence="1">Multi-pass membrane protein</topology>
    </subcellularLocation>
</comment>
<comment type="similarity">
    <text evidence="2 12">Belongs to the amiloride-sensitive sodium channel (TC 1.A.6) family.</text>
</comment>
<dbReference type="PROSITE" id="PS01206">
    <property type="entry name" value="ASC"/>
    <property type="match status" value="1"/>
</dbReference>
<feature type="transmembrane region" description="Helical" evidence="13">
    <location>
        <begin position="511"/>
        <end position="530"/>
    </location>
</feature>
<keyword evidence="11 12" id="KW-0407">Ion channel</keyword>
<protein>
    <submittedName>
        <fullName evidence="15">Pickpocket protein 19-like</fullName>
    </submittedName>
</protein>
<name>A0ABM3K0U8_BACDO</name>
<dbReference type="GeneID" id="105232467"/>
<evidence type="ECO:0000256" key="7">
    <source>
        <dbReference type="ARBA" id="ARBA00023053"/>
    </source>
</evidence>
<dbReference type="InterPro" id="IPR020903">
    <property type="entry name" value="ENaC_CS"/>
</dbReference>
<evidence type="ECO:0000313" key="15">
    <source>
        <dbReference type="RefSeq" id="XP_049315116.1"/>
    </source>
</evidence>
<evidence type="ECO:0000256" key="13">
    <source>
        <dbReference type="SAM" id="Phobius"/>
    </source>
</evidence>
<keyword evidence="8 12" id="KW-0406">Ion transport</keyword>
<evidence type="ECO:0000256" key="4">
    <source>
        <dbReference type="ARBA" id="ARBA00022461"/>
    </source>
</evidence>
<keyword evidence="9 13" id="KW-0472">Membrane</keyword>
<evidence type="ECO:0000256" key="9">
    <source>
        <dbReference type="ARBA" id="ARBA00023136"/>
    </source>
</evidence>
<keyword evidence="5 12" id="KW-0812">Transmembrane</keyword>